<comment type="caution">
    <text evidence="7">The sequence shown here is derived from an EMBL/GenBank/DDBJ whole genome shotgun (WGS) entry which is preliminary data.</text>
</comment>
<evidence type="ECO:0000256" key="2">
    <source>
        <dbReference type="ARBA" id="ARBA00022729"/>
    </source>
</evidence>
<keyword evidence="3" id="KW-0378">Hydrolase</keyword>
<evidence type="ECO:0000256" key="5">
    <source>
        <dbReference type="SAM" id="SignalP"/>
    </source>
</evidence>
<keyword evidence="4" id="KW-0325">Glycoprotein</keyword>
<organism evidence="7 8">
    <name type="scientific">Nocardioides phosphati</name>
    <dbReference type="NCBI Taxonomy" id="1867775"/>
    <lineage>
        <taxon>Bacteria</taxon>
        <taxon>Bacillati</taxon>
        <taxon>Actinomycetota</taxon>
        <taxon>Actinomycetes</taxon>
        <taxon>Propionibacteriales</taxon>
        <taxon>Nocardioidaceae</taxon>
        <taxon>Nocardioides</taxon>
    </lineage>
</organism>
<dbReference type="PANTHER" id="PTHR43108">
    <property type="entry name" value="N-ACETYLGLUCOSAMINE-6-SULFATASE FAMILY MEMBER"/>
    <property type="match status" value="1"/>
</dbReference>
<dbReference type="PANTHER" id="PTHR43108:SF8">
    <property type="entry name" value="SD21168P"/>
    <property type="match status" value="1"/>
</dbReference>
<dbReference type="SUPFAM" id="SSF53649">
    <property type="entry name" value="Alkaline phosphatase-like"/>
    <property type="match status" value="1"/>
</dbReference>
<accession>A0ABQ2N894</accession>
<gene>
    <name evidence="7" type="ORF">GCM10011584_14590</name>
</gene>
<dbReference type="InterPro" id="IPR000917">
    <property type="entry name" value="Sulfatase_N"/>
</dbReference>
<evidence type="ECO:0000313" key="7">
    <source>
        <dbReference type="EMBL" id="GGO88195.1"/>
    </source>
</evidence>
<feature type="chain" id="PRO_5045829406" description="Sulfatase N-terminal domain-containing protein" evidence="5">
    <location>
        <begin position="19"/>
        <end position="567"/>
    </location>
</feature>
<dbReference type="EMBL" id="BMNI01000003">
    <property type="protein sequence ID" value="GGO88195.1"/>
    <property type="molecule type" value="Genomic_DNA"/>
</dbReference>
<keyword evidence="8" id="KW-1185">Reference proteome</keyword>
<comment type="similarity">
    <text evidence="1">Belongs to the sulfatase family.</text>
</comment>
<dbReference type="InterPro" id="IPR024607">
    <property type="entry name" value="Sulfatase_CS"/>
</dbReference>
<dbReference type="InterPro" id="IPR017850">
    <property type="entry name" value="Alkaline_phosphatase_core_sf"/>
</dbReference>
<keyword evidence="2 5" id="KW-0732">Signal</keyword>
<dbReference type="RefSeq" id="WP_188783363.1">
    <property type="nucleotide sequence ID" value="NZ_BMNI01000003.1"/>
</dbReference>
<dbReference type="PROSITE" id="PS00149">
    <property type="entry name" value="SULFATASE_2"/>
    <property type="match status" value="1"/>
</dbReference>
<dbReference type="PROSITE" id="PS51257">
    <property type="entry name" value="PROKAR_LIPOPROTEIN"/>
    <property type="match status" value="1"/>
</dbReference>
<evidence type="ECO:0000256" key="3">
    <source>
        <dbReference type="ARBA" id="ARBA00022801"/>
    </source>
</evidence>
<proteinExistence type="inferred from homology"/>
<dbReference type="Gene3D" id="3.40.720.10">
    <property type="entry name" value="Alkaline Phosphatase, subunit A"/>
    <property type="match status" value="1"/>
</dbReference>
<evidence type="ECO:0000313" key="8">
    <source>
        <dbReference type="Proteomes" id="UP000655410"/>
    </source>
</evidence>
<dbReference type="Pfam" id="PF00884">
    <property type="entry name" value="Sulfatase"/>
    <property type="match status" value="1"/>
</dbReference>
<sequence length="567" mass="62684">MARARLLVGLSTTIVALAACSQAAGRPDHAAPTRSTQVDVAAHAPVRQPVAPRVDKPNILLVMTDDMRADDLRWMPHTERFFARRGTNFRNMFAPTPLCCPNRASFLSGEYAHNHHVWWHDDPWGYGSFDDRHTIAGALQQAGYATGYVGKYLNRYGIAAPKADPYANPSTFVPAGWDEWRATPDSTGLPSWDPREGGTYRYFDQTVNVNGTLEGHEGEYSSDVLLDETLDVLGEFQAGNKPWYLQLNSLAPHHGGPIEADDVPGFGTPARPDWVKGRFDAEIPRGLGVPASGEPEPDVRDKAWITRHRLPLDDNDRLAIRGESRQRAEALYAFDHQLVRVLRKLELTGELDHTIVAFTSDNGYMQGEHRWKDGKVIGFEPSYRVPLLIAGPGIPAGSNEDMPVNTVNLSASVLDWAGAHLSGTDGHSFVDAIGKDRGWTQALGYEAYFPNIVNDHDVPGFEGESAAAAIGIRTAGWFYVRYSSGQEELFDLRNDPVELDSVAKDPAYDGVKAELRTLWDRFHTCKGEGCRIPLPDSLRTDAATTTALVEDMERATAEYYGREERLG</sequence>
<reference evidence="8" key="1">
    <citation type="journal article" date="2019" name="Int. J. Syst. Evol. Microbiol.">
        <title>The Global Catalogue of Microorganisms (GCM) 10K type strain sequencing project: providing services to taxonomists for standard genome sequencing and annotation.</title>
        <authorList>
            <consortium name="The Broad Institute Genomics Platform"/>
            <consortium name="The Broad Institute Genome Sequencing Center for Infectious Disease"/>
            <person name="Wu L."/>
            <person name="Ma J."/>
        </authorList>
    </citation>
    <scope>NUCLEOTIDE SEQUENCE [LARGE SCALE GENOMIC DNA]</scope>
    <source>
        <strain evidence="8">CGMCC 4.7371</strain>
    </source>
</reference>
<dbReference type="Proteomes" id="UP000655410">
    <property type="component" value="Unassembled WGS sequence"/>
</dbReference>
<evidence type="ECO:0000259" key="6">
    <source>
        <dbReference type="Pfam" id="PF00884"/>
    </source>
</evidence>
<evidence type="ECO:0000256" key="4">
    <source>
        <dbReference type="ARBA" id="ARBA00023180"/>
    </source>
</evidence>
<name>A0ABQ2N894_9ACTN</name>
<protein>
    <recommendedName>
        <fullName evidence="6">Sulfatase N-terminal domain-containing protein</fullName>
    </recommendedName>
</protein>
<evidence type="ECO:0000256" key="1">
    <source>
        <dbReference type="ARBA" id="ARBA00008779"/>
    </source>
</evidence>
<feature type="domain" description="Sulfatase N-terminal" evidence="6">
    <location>
        <begin position="57"/>
        <end position="419"/>
    </location>
</feature>
<feature type="signal peptide" evidence="5">
    <location>
        <begin position="1"/>
        <end position="18"/>
    </location>
</feature>